<reference evidence="1 3" key="1">
    <citation type="submission" date="2017-05" db="EMBL/GenBank/DDBJ databases">
        <title>Whole genome sequencing of Proteus mirabilis AR_0155.</title>
        <authorList>
            <person name="Conlan S."/>
            <person name="Thomas P.J."/>
            <person name="Mullikin J."/>
            <person name="Frank K.M."/>
            <person name="Segre J.A."/>
        </authorList>
    </citation>
    <scope>NUCLEOTIDE SEQUENCE [LARGE SCALE GENOMIC DNA]</scope>
    <source>
        <strain evidence="1 3">AR_0155</strain>
    </source>
</reference>
<dbReference type="Pfam" id="PF07180">
    <property type="entry name" value="CaiF_GrlA"/>
    <property type="match status" value="1"/>
</dbReference>
<proteinExistence type="predicted"/>
<dbReference type="GO" id="GO:0006351">
    <property type="term" value="P:DNA-templated transcription"/>
    <property type="evidence" value="ECO:0007669"/>
    <property type="project" value="InterPro"/>
</dbReference>
<evidence type="ECO:0000313" key="2">
    <source>
        <dbReference type="EMBL" id="SUC38604.1"/>
    </source>
</evidence>
<dbReference type="AlphaFoldDB" id="A0A1Z1SR09"/>
<dbReference type="InterPro" id="IPR036388">
    <property type="entry name" value="WH-like_DNA-bd_sf"/>
</dbReference>
<keyword evidence="2" id="KW-0238">DNA-binding</keyword>
<dbReference type="Proteomes" id="UP000254191">
    <property type="component" value="Unassembled WGS sequence"/>
</dbReference>
<organism evidence="1 3">
    <name type="scientific">Proteus mirabilis</name>
    <dbReference type="NCBI Taxonomy" id="584"/>
    <lineage>
        <taxon>Bacteria</taxon>
        <taxon>Pseudomonadati</taxon>
        <taxon>Pseudomonadota</taxon>
        <taxon>Gammaproteobacteria</taxon>
        <taxon>Enterobacterales</taxon>
        <taxon>Morganellaceae</taxon>
        <taxon>Proteus</taxon>
    </lineage>
</organism>
<protein>
    <submittedName>
        <fullName evidence="1">CaiF/GrlA family transcriptional regulator</fullName>
    </submittedName>
    <submittedName>
        <fullName evidence="2">DNA-binding transcriptional activator CaiF</fullName>
    </submittedName>
</protein>
<evidence type="ECO:0000313" key="3">
    <source>
        <dbReference type="Proteomes" id="UP000195540"/>
    </source>
</evidence>
<accession>A0A1Z1SR09</accession>
<gene>
    <name evidence="2" type="primary">caiF</name>
    <name evidence="1" type="ORF">AM402_04325</name>
    <name evidence="2" type="ORF">NCTC11938_02875</name>
</gene>
<dbReference type="STRING" id="584.AOUC001_02195"/>
<dbReference type="InterPro" id="IPR020357">
    <property type="entry name" value="Tscrpt_reg_CaiF/GrlA"/>
</dbReference>
<dbReference type="GO" id="GO:0003677">
    <property type="term" value="F:DNA binding"/>
    <property type="evidence" value="ECO:0007669"/>
    <property type="project" value="UniProtKB-KW"/>
</dbReference>
<dbReference type="EMBL" id="CP021694">
    <property type="protein sequence ID" value="ARX33408.1"/>
    <property type="molecule type" value="Genomic_DNA"/>
</dbReference>
<name>A0A1Z1SR09_PROMI</name>
<dbReference type="RefSeq" id="WP_004245798.1">
    <property type="nucleotide sequence ID" value="NZ_ABFDCH020000104.1"/>
</dbReference>
<evidence type="ECO:0000313" key="1">
    <source>
        <dbReference type="EMBL" id="ARX33408.1"/>
    </source>
</evidence>
<dbReference type="EMBL" id="UGTS01000005">
    <property type="protein sequence ID" value="SUC38604.1"/>
    <property type="molecule type" value="Genomic_DNA"/>
</dbReference>
<dbReference type="Proteomes" id="UP000195540">
    <property type="component" value="Chromosome"/>
</dbReference>
<reference evidence="2 4" key="2">
    <citation type="submission" date="2018-06" db="EMBL/GenBank/DDBJ databases">
        <authorList>
            <consortium name="Pathogen Informatics"/>
            <person name="Doyle S."/>
        </authorList>
    </citation>
    <scope>NUCLEOTIDE SEQUENCE [LARGE SCALE GENOMIC DNA]</scope>
    <source>
        <strain evidence="2 4">NCTC11938</strain>
    </source>
</reference>
<dbReference type="Gene3D" id="1.10.10.10">
    <property type="entry name" value="Winged helix-like DNA-binding domain superfamily/Winged helix DNA-binding domain"/>
    <property type="match status" value="1"/>
</dbReference>
<evidence type="ECO:0000313" key="4">
    <source>
        <dbReference type="Proteomes" id="UP000254191"/>
    </source>
</evidence>
<sequence>MCEEDINKPLYLLIADWVQEQQRWVSAKEIAKNFDIPQCNAINIVSYILSDVKEIECETKSVPNQLEGRGCQCQRMIKVSHIDPALYARLKGHTQSKSRLSAPEKLAAMIPHGLNHQQKWQWMLSKSQRR</sequence>
<dbReference type="NCBIfam" id="NF008549">
    <property type="entry name" value="PRK11476.1"/>
    <property type="match status" value="1"/>
</dbReference>